<protein>
    <submittedName>
        <fullName evidence="1">Uncharacterized protein</fullName>
    </submittedName>
</protein>
<reference evidence="1 2" key="1">
    <citation type="submission" date="2016-12" db="EMBL/GenBank/DDBJ databases">
        <title>The genomes of Aspergillus section Nigri reveals drivers in fungal speciation.</title>
        <authorList>
            <consortium name="DOE Joint Genome Institute"/>
            <person name="Vesth T.C."/>
            <person name="Nybo J."/>
            <person name="Theobald S."/>
            <person name="Brandl J."/>
            <person name="Frisvad J.C."/>
            <person name="Nielsen K.F."/>
            <person name="Lyhne E.K."/>
            <person name="Kogle M.E."/>
            <person name="Kuo A."/>
            <person name="Riley R."/>
            <person name="Clum A."/>
            <person name="Nolan M."/>
            <person name="Lipzen A."/>
            <person name="Salamov A."/>
            <person name="Henrissat B."/>
            <person name="Wiebenga A."/>
            <person name="De Vries R.P."/>
            <person name="Grigoriev I.V."/>
            <person name="Mortensen U.H."/>
            <person name="Andersen M.R."/>
            <person name="Baker S.E."/>
        </authorList>
    </citation>
    <scope>NUCLEOTIDE SEQUENCE [LARGE SCALE GENOMIC DNA]</scope>
    <source>
        <strain evidence="1 2">IBT 23096</strain>
    </source>
</reference>
<dbReference type="RefSeq" id="XP_024709190.1">
    <property type="nucleotide sequence ID" value="XM_024843573.1"/>
</dbReference>
<evidence type="ECO:0000313" key="1">
    <source>
        <dbReference type="EMBL" id="PLB53888.1"/>
    </source>
</evidence>
<proteinExistence type="predicted"/>
<dbReference type="OrthoDB" id="2520703at2759"/>
<dbReference type="AlphaFoldDB" id="A0A2I2GLY1"/>
<dbReference type="Gene3D" id="3.80.10.10">
    <property type="entry name" value="Ribonuclease Inhibitor"/>
    <property type="match status" value="1"/>
</dbReference>
<dbReference type="InterPro" id="IPR032675">
    <property type="entry name" value="LRR_dom_sf"/>
</dbReference>
<dbReference type="VEuPathDB" id="FungiDB:P170DRAFT_346594"/>
<evidence type="ECO:0000313" key="2">
    <source>
        <dbReference type="Proteomes" id="UP000234275"/>
    </source>
</evidence>
<dbReference type="GeneID" id="36551273"/>
<accession>A0A2I2GLY1</accession>
<gene>
    <name evidence="1" type="ORF">P170DRAFT_346594</name>
</gene>
<sequence>MAYLPNEVLQEIFSYFCLHCYGDDESTISPAHLRDSPQDPDARSWHSLDYHTLSCLCLASRGFCAVAQPILYHEFAPGHGDSWRSNFYSWNGRLASFLLTLSRRRDIAAKVKKVYIHPRLLKFAAEDDAQDMLSEAARALQIKDQLELSTQDMLALVIALLPSLQHLSLQVNESLENPVRWSALHATGNSCLQLKTVDVGMHSSGSGFFNDREFCASGLLSSCAHLETLNIHLRNSDWFKPLDVSLPGIKTTISVTDTRLSAKELNRLLQSCTGLRGFAYKVAPPDISIGECYYENYGNHFDPLDGIQYLSRHHETLESIHLDLNWWKPAFVAGERNSWPRHQPVINFQGFTALRHLFLSAGEIYDLSYEEPPPLVDLLPQSIVSLHFGRDMRPCDPGLLHGIEGLATAVSDGLFPNLKKVRCPPESGMPDPIVARAMFVAAGVDFGYDNSDLSKANPYLPSDRPLPSTPMVLDADGVWRFPWPDEDPDL</sequence>
<dbReference type="EMBL" id="MSFO01000001">
    <property type="protein sequence ID" value="PLB53888.1"/>
    <property type="molecule type" value="Genomic_DNA"/>
</dbReference>
<keyword evidence="2" id="KW-1185">Reference proteome</keyword>
<organism evidence="1 2">
    <name type="scientific">Aspergillus steynii IBT 23096</name>
    <dbReference type="NCBI Taxonomy" id="1392250"/>
    <lineage>
        <taxon>Eukaryota</taxon>
        <taxon>Fungi</taxon>
        <taxon>Dikarya</taxon>
        <taxon>Ascomycota</taxon>
        <taxon>Pezizomycotina</taxon>
        <taxon>Eurotiomycetes</taxon>
        <taxon>Eurotiomycetidae</taxon>
        <taxon>Eurotiales</taxon>
        <taxon>Aspergillaceae</taxon>
        <taxon>Aspergillus</taxon>
        <taxon>Aspergillus subgen. Circumdati</taxon>
    </lineage>
</organism>
<comment type="caution">
    <text evidence="1">The sequence shown here is derived from an EMBL/GenBank/DDBJ whole genome shotgun (WGS) entry which is preliminary data.</text>
</comment>
<dbReference type="Proteomes" id="UP000234275">
    <property type="component" value="Unassembled WGS sequence"/>
</dbReference>
<name>A0A2I2GLY1_9EURO</name>